<accession>A0A9J5XDT5</accession>
<sequence>MNNSSSSSKLHISQEIENPSSFNFSIPLPEESPSTPVVELVRRVNPTHLTLKWWHLMHFHRGKFYLALLRWLYPVKYPRTLRPN</sequence>
<reference evidence="1 2" key="1">
    <citation type="submission" date="2020-09" db="EMBL/GenBank/DDBJ databases">
        <title>De no assembly of potato wild relative species, Solanum commersonii.</title>
        <authorList>
            <person name="Cho K."/>
        </authorList>
    </citation>
    <scope>NUCLEOTIDE SEQUENCE [LARGE SCALE GENOMIC DNA]</scope>
    <source>
        <strain evidence="1">LZ3.2</strain>
        <tissue evidence="1">Leaf</tissue>
    </source>
</reference>
<evidence type="ECO:0000313" key="1">
    <source>
        <dbReference type="EMBL" id="KAG5585056.1"/>
    </source>
</evidence>
<name>A0A9J5XDT5_SOLCO</name>
<dbReference type="EMBL" id="JACXVP010000009">
    <property type="protein sequence ID" value="KAG5585056.1"/>
    <property type="molecule type" value="Genomic_DNA"/>
</dbReference>
<proteinExistence type="predicted"/>
<gene>
    <name evidence="1" type="ORF">H5410_045490</name>
</gene>
<comment type="caution">
    <text evidence="1">The sequence shown here is derived from an EMBL/GenBank/DDBJ whole genome shotgun (WGS) entry which is preliminary data.</text>
</comment>
<dbReference type="AlphaFoldDB" id="A0A9J5XDT5"/>
<keyword evidence="2" id="KW-1185">Reference proteome</keyword>
<dbReference type="Proteomes" id="UP000824120">
    <property type="component" value="Chromosome 9"/>
</dbReference>
<organism evidence="1 2">
    <name type="scientific">Solanum commersonii</name>
    <name type="common">Commerson's wild potato</name>
    <name type="synonym">Commerson's nightshade</name>
    <dbReference type="NCBI Taxonomy" id="4109"/>
    <lineage>
        <taxon>Eukaryota</taxon>
        <taxon>Viridiplantae</taxon>
        <taxon>Streptophyta</taxon>
        <taxon>Embryophyta</taxon>
        <taxon>Tracheophyta</taxon>
        <taxon>Spermatophyta</taxon>
        <taxon>Magnoliopsida</taxon>
        <taxon>eudicotyledons</taxon>
        <taxon>Gunneridae</taxon>
        <taxon>Pentapetalae</taxon>
        <taxon>asterids</taxon>
        <taxon>lamiids</taxon>
        <taxon>Solanales</taxon>
        <taxon>Solanaceae</taxon>
        <taxon>Solanoideae</taxon>
        <taxon>Solaneae</taxon>
        <taxon>Solanum</taxon>
    </lineage>
</organism>
<evidence type="ECO:0000313" key="2">
    <source>
        <dbReference type="Proteomes" id="UP000824120"/>
    </source>
</evidence>
<protein>
    <submittedName>
        <fullName evidence="1">Uncharacterized protein</fullName>
    </submittedName>
</protein>